<keyword evidence="1" id="KW-0812">Transmembrane</keyword>
<name>A0AAV5HMS3_9ROSI</name>
<keyword evidence="3" id="KW-1185">Reference proteome</keyword>
<evidence type="ECO:0000313" key="2">
    <source>
        <dbReference type="EMBL" id="GKU86766.1"/>
    </source>
</evidence>
<organism evidence="2 3">
    <name type="scientific">Rubroshorea leprosula</name>
    <dbReference type="NCBI Taxonomy" id="152421"/>
    <lineage>
        <taxon>Eukaryota</taxon>
        <taxon>Viridiplantae</taxon>
        <taxon>Streptophyta</taxon>
        <taxon>Embryophyta</taxon>
        <taxon>Tracheophyta</taxon>
        <taxon>Spermatophyta</taxon>
        <taxon>Magnoliopsida</taxon>
        <taxon>eudicotyledons</taxon>
        <taxon>Gunneridae</taxon>
        <taxon>Pentapetalae</taxon>
        <taxon>rosids</taxon>
        <taxon>malvids</taxon>
        <taxon>Malvales</taxon>
        <taxon>Dipterocarpaceae</taxon>
        <taxon>Rubroshorea</taxon>
    </lineage>
</organism>
<evidence type="ECO:0000256" key="1">
    <source>
        <dbReference type="SAM" id="Phobius"/>
    </source>
</evidence>
<feature type="transmembrane region" description="Helical" evidence="1">
    <location>
        <begin position="34"/>
        <end position="51"/>
    </location>
</feature>
<sequence>MHVNKVARILFFLEGDHLCTYYIHRAELFSLRNAANYLVFLGGGIMLIISAA</sequence>
<gene>
    <name evidence="2" type="ORF">SLEP1_g1247</name>
</gene>
<proteinExistence type="predicted"/>
<keyword evidence="1" id="KW-0472">Membrane</keyword>
<dbReference type="EMBL" id="BPVZ01000001">
    <property type="protein sequence ID" value="GKU86766.1"/>
    <property type="molecule type" value="Genomic_DNA"/>
</dbReference>
<reference evidence="2 3" key="1">
    <citation type="journal article" date="2021" name="Commun. Biol.">
        <title>The genome of Shorea leprosula (Dipterocarpaceae) highlights the ecological relevance of drought in aseasonal tropical rainforests.</title>
        <authorList>
            <person name="Ng K.K.S."/>
            <person name="Kobayashi M.J."/>
            <person name="Fawcett J.A."/>
            <person name="Hatakeyama M."/>
            <person name="Paape T."/>
            <person name="Ng C.H."/>
            <person name="Ang C.C."/>
            <person name="Tnah L.H."/>
            <person name="Lee C.T."/>
            <person name="Nishiyama T."/>
            <person name="Sese J."/>
            <person name="O'Brien M.J."/>
            <person name="Copetti D."/>
            <person name="Mohd Noor M.I."/>
            <person name="Ong R.C."/>
            <person name="Putra M."/>
            <person name="Sireger I.Z."/>
            <person name="Indrioko S."/>
            <person name="Kosugi Y."/>
            <person name="Izuno A."/>
            <person name="Isagi Y."/>
            <person name="Lee S.L."/>
            <person name="Shimizu K.K."/>
        </authorList>
    </citation>
    <scope>NUCLEOTIDE SEQUENCE [LARGE SCALE GENOMIC DNA]</scope>
    <source>
        <strain evidence="2">214</strain>
    </source>
</reference>
<dbReference type="Proteomes" id="UP001054252">
    <property type="component" value="Unassembled WGS sequence"/>
</dbReference>
<dbReference type="AlphaFoldDB" id="A0AAV5HMS3"/>
<keyword evidence="1" id="KW-1133">Transmembrane helix</keyword>
<accession>A0AAV5HMS3</accession>
<protein>
    <submittedName>
        <fullName evidence="2">Uncharacterized protein</fullName>
    </submittedName>
</protein>
<evidence type="ECO:0000313" key="3">
    <source>
        <dbReference type="Proteomes" id="UP001054252"/>
    </source>
</evidence>
<comment type="caution">
    <text evidence="2">The sequence shown here is derived from an EMBL/GenBank/DDBJ whole genome shotgun (WGS) entry which is preliminary data.</text>
</comment>